<dbReference type="Gene3D" id="3.40.50.2000">
    <property type="entry name" value="Glycogen Phosphorylase B"/>
    <property type="match status" value="1"/>
</dbReference>
<dbReference type="GO" id="GO:0016020">
    <property type="term" value="C:membrane"/>
    <property type="evidence" value="ECO:0007669"/>
    <property type="project" value="UniProtKB-SubCell"/>
</dbReference>
<dbReference type="EMBL" id="FMHG01000003">
    <property type="protein sequence ID" value="SCJ89015.1"/>
    <property type="molecule type" value="Genomic_DNA"/>
</dbReference>
<dbReference type="GO" id="GO:0009247">
    <property type="term" value="P:glycolipid biosynthetic process"/>
    <property type="evidence" value="ECO:0007669"/>
    <property type="project" value="InterPro"/>
</dbReference>
<dbReference type="PANTHER" id="PTHR43025:SF3">
    <property type="entry name" value="MONOGALACTOSYLDIACYLGLYCEROL SYNTHASE 1, CHLOROPLASTIC"/>
    <property type="match status" value="1"/>
</dbReference>
<evidence type="ECO:0000256" key="1">
    <source>
        <dbReference type="ARBA" id="ARBA00004370"/>
    </source>
</evidence>
<dbReference type="EC" id="2.4.1.-" evidence="7"/>
<proteinExistence type="inferred from homology"/>
<feature type="domain" description="Diacylglycerol glucosyltransferase N-terminal" evidence="6">
    <location>
        <begin position="14"/>
        <end position="177"/>
    </location>
</feature>
<comment type="subcellular location">
    <subcellularLocation>
        <location evidence="1">Membrane</location>
    </subcellularLocation>
</comment>
<organism evidence="7">
    <name type="scientific">uncultured Anaerotruncus sp</name>
    <dbReference type="NCBI Taxonomy" id="905011"/>
    <lineage>
        <taxon>Bacteria</taxon>
        <taxon>Bacillati</taxon>
        <taxon>Bacillota</taxon>
        <taxon>Clostridia</taxon>
        <taxon>Eubacteriales</taxon>
        <taxon>Oscillospiraceae</taxon>
        <taxon>Anaerotruncus</taxon>
        <taxon>environmental samples</taxon>
    </lineage>
</organism>
<feature type="domain" description="Glycosyl transferase family 28 C-terminal" evidence="5">
    <location>
        <begin position="221"/>
        <end position="310"/>
    </location>
</feature>
<dbReference type="PANTHER" id="PTHR43025">
    <property type="entry name" value="MONOGALACTOSYLDIACYLGLYCEROL SYNTHASE"/>
    <property type="match status" value="1"/>
</dbReference>
<keyword evidence="3 7" id="KW-0328">Glycosyltransferase</keyword>
<evidence type="ECO:0000256" key="3">
    <source>
        <dbReference type="ARBA" id="ARBA00022676"/>
    </source>
</evidence>
<name>A0A1C6K501_9FIRM</name>
<evidence type="ECO:0000256" key="2">
    <source>
        <dbReference type="ARBA" id="ARBA00006962"/>
    </source>
</evidence>
<evidence type="ECO:0000313" key="7">
    <source>
        <dbReference type="EMBL" id="SCJ89015.1"/>
    </source>
</evidence>
<dbReference type="AlphaFoldDB" id="A0A1C6K501"/>
<dbReference type="GO" id="GO:0016758">
    <property type="term" value="F:hexosyltransferase activity"/>
    <property type="evidence" value="ECO:0007669"/>
    <property type="project" value="InterPro"/>
</dbReference>
<comment type="similarity">
    <text evidence="2">Belongs to the glycosyltransferase 28 family.</text>
</comment>
<dbReference type="Pfam" id="PF04101">
    <property type="entry name" value="Glyco_tran_28_C"/>
    <property type="match status" value="1"/>
</dbReference>
<protein>
    <submittedName>
        <fullName evidence="7">Processive diacylglycerol glucosyltransferase</fullName>
        <ecNumber evidence="7">2.4.1.-</ecNumber>
    </submittedName>
</protein>
<dbReference type="SUPFAM" id="SSF53756">
    <property type="entry name" value="UDP-Glycosyltransferase/glycogen phosphorylase"/>
    <property type="match status" value="1"/>
</dbReference>
<reference evidence="7" key="1">
    <citation type="submission" date="2015-09" db="EMBL/GenBank/DDBJ databases">
        <authorList>
            <consortium name="Pathogen Informatics"/>
        </authorList>
    </citation>
    <scope>NUCLEOTIDE SEQUENCE</scope>
    <source>
        <strain evidence="7">2789STDY5834896</strain>
    </source>
</reference>
<evidence type="ECO:0000256" key="4">
    <source>
        <dbReference type="ARBA" id="ARBA00022679"/>
    </source>
</evidence>
<evidence type="ECO:0000259" key="6">
    <source>
        <dbReference type="Pfam" id="PF06925"/>
    </source>
</evidence>
<evidence type="ECO:0000259" key="5">
    <source>
        <dbReference type="Pfam" id="PF04101"/>
    </source>
</evidence>
<dbReference type="Pfam" id="PF06925">
    <property type="entry name" value="MGDG_synth"/>
    <property type="match status" value="1"/>
</dbReference>
<dbReference type="InterPro" id="IPR009695">
    <property type="entry name" value="Diacylglyc_glucosyltr_N"/>
</dbReference>
<dbReference type="InterPro" id="IPR050519">
    <property type="entry name" value="Glycosyltransf_28_UgtP"/>
</dbReference>
<gene>
    <name evidence="7" type="primary">ugtP</name>
    <name evidence="7" type="ORF">SAMEA3545359_02576</name>
</gene>
<sequence length="378" mass="42263">MNVLVLTGRFGMGHFSAAKTLAEEICAQFDDVNVTVQDIFDYTIGTAADKLYSAYALLADKGAPIYNLYYKLGENQRGAVRPPFYHYFAAKLVQLMDAAQPDLIVSTLPFCSQLVSRYKERGHSDIPLITCITDVSSHREWINPHTNVYLVACDSIRQSLIEKGVSPERILISGIPVKEQFHSALRAPRTGKRLLIMGGGLGLLPKSRSFYQGLNDLKGVTTTIITGNNHELYQKLHGKYPHIEVVGYTDQVYRYMQQADVVISKPGGITLFETVFSELPILVFAPFLQQEVKNAGFIQKQQIGLVLPKKPQRCVAEIGRIMSDERQLRTLRQNVRRLKQSVDPQAIVKTVSQYRTGTYRPGQPAAVSYPAAAQWVAQ</sequence>
<keyword evidence="4 7" id="KW-0808">Transferase</keyword>
<dbReference type="InterPro" id="IPR007235">
    <property type="entry name" value="Glyco_trans_28_C"/>
</dbReference>
<accession>A0A1C6K501</accession>